<evidence type="ECO:0000313" key="2">
    <source>
        <dbReference type="EMBL" id="SFT65063.1"/>
    </source>
</evidence>
<keyword evidence="1" id="KW-0472">Membrane</keyword>
<protein>
    <recommendedName>
        <fullName evidence="4">DUF4350 domain-containing protein</fullName>
    </recommendedName>
</protein>
<dbReference type="STRING" id="477690.SAMN05216474_1553"/>
<dbReference type="EMBL" id="FPAS01000002">
    <property type="protein sequence ID" value="SFT65063.1"/>
    <property type="molecule type" value="Genomic_DNA"/>
</dbReference>
<evidence type="ECO:0008006" key="4">
    <source>
        <dbReference type="Google" id="ProtNLM"/>
    </source>
</evidence>
<organism evidence="2 3">
    <name type="scientific">Lishizhenia tianjinensis</name>
    <dbReference type="NCBI Taxonomy" id="477690"/>
    <lineage>
        <taxon>Bacteria</taxon>
        <taxon>Pseudomonadati</taxon>
        <taxon>Bacteroidota</taxon>
        <taxon>Flavobacteriia</taxon>
        <taxon>Flavobacteriales</taxon>
        <taxon>Crocinitomicaceae</taxon>
        <taxon>Lishizhenia</taxon>
    </lineage>
</organism>
<dbReference type="RefSeq" id="WP_139230297.1">
    <property type="nucleotide sequence ID" value="NZ_FPAS01000002.1"/>
</dbReference>
<gene>
    <name evidence="2" type="ORF">SAMN05216474_1553</name>
</gene>
<accession>A0A1I6ZQS3</accession>
<keyword evidence="1" id="KW-0812">Transmembrane</keyword>
<keyword evidence="3" id="KW-1185">Reference proteome</keyword>
<feature type="transmembrane region" description="Helical" evidence="1">
    <location>
        <begin position="431"/>
        <end position="454"/>
    </location>
</feature>
<reference evidence="2 3" key="1">
    <citation type="submission" date="2016-10" db="EMBL/GenBank/DDBJ databases">
        <authorList>
            <person name="de Groot N.N."/>
        </authorList>
    </citation>
    <scope>NUCLEOTIDE SEQUENCE [LARGE SCALE GENOMIC DNA]</scope>
    <source>
        <strain evidence="2 3">CGMCC 1.7005</strain>
    </source>
</reference>
<evidence type="ECO:0000256" key="1">
    <source>
        <dbReference type="SAM" id="Phobius"/>
    </source>
</evidence>
<evidence type="ECO:0000313" key="3">
    <source>
        <dbReference type="Proteomes" id="UP000236454"/>
    </source>
</evidence>
<sequence>MRGNRLVILAGSLILFVVIVVLVLNAPAKEEGDQPKNKDAYFSNKWVERYGWENLHPNGLYVFNELVNKSKQFEEVYYVKNYRLLDSLLQEDSAAFAFIGDNFYLTNDEISALMASVGRGSQLFYSCDVMDYNLHGQLLSFSDYKYVYDKEVVLQKDTSQIRLARRVEGDTVYSKWNVFDTTNFFGFTSQLSLKGYPFSIEMNYGVGKIFGHLNPESFFNYQLKTAEGFKHYQATFGKMKAKKLYFLEFANYDPEIEPDRNSEEENESLFKPLLKYPSFKWALFTFIIGFIAFMLFRSKRERPIIRIRDEKQLSTLSYVDTIAGIYFDRKQPEDAYKMMKANFYVNVQKYFYLDLKNEKEKGNVLLSEKANMPLAEVDYLLSLVESKKEISFQDLETLNNELRKFYLQSEIWKEEEQAKIEESYHTLNRGLFTPSLLMVFGALDIAASFMLLTYSVGGGILLWPTAIMSFVWANRMLTRPIMRYNAFEIILYPLFGKEVKLKMEDVYQAKNTGKGLVLKVIDQEDVEVSLLHLDKRNIKLLESLVFQINNKGNDRRK</sequence>
<proteinExistence type="predicted"/>
<name>A0A1I6ZQS3_9FLAO</name>
<keyword evidence="1" id="KW-1133">Transmembrane helix</keyword>
<dbReference type="AlphaFoldDB" id="A0A1I6ZQS3"/>
<dbReference type="OrthoDB" id="1111222at2"/>
<feature type="transmembrane region" description="Helical" evidence="1">
    <location>
        <begin position="278"/>
        <end position="296"/>
    </location>
</feature>
<dbReference type="Proteomes" id="UP000236454">
    <property type="component" value="Unassembled WGS sequence"/>
</dbReference>
<feature type="transmembrane region" description="Helical" evidence="1">
    <location>
        <begin position="460"/>
        <end position="477"/>
    </location>
</feature>